<feature type="chain" id="PRO_5019790659" evidence="1">
    <location>
        <begin position="20"/>
        <end position="419"/>
    </location>
</feature>
<organism evidence="3">
    <name type="scientific">Latrodectus hasselti</name>
    <name type="common">Redback spider</name>
    <dbReference type="NCBI Taxonomy" id="256736"/>
    <lineage>
        <taxon>Eukaryota</taxon>
        <taxon>Metazoa</taxon>
        <taxon>Ecdysozoa</taxon>
        <taxon>Arthropoda</taxon>
        <taxon>Chelicerata</taxon>
        <taxon>Arachnida</taxon>
        <taxon>Araneae</taxon>
        <taxon>Araneomorphae</taxon>
        <taxon>Entelegynae</taxon>
        <taxon>Araneoidea</taxon>
        <taxon>Theridiidae</taxon>
        <taxon>Latrodectus</taxon>
    </lineage>
</organism>
<evidence type="ECO:0000313" key="3">
    <source>
        <dbReference type="EMBL" id="SMD30027.1"/>
    </source>
</evidence>
<dbReference type="AlphaFoldDB" id="A0A482Z8E0"/>
<dbReference type="PANTHER" id="PTHR10334">
    <property type="entry name" value="CYSTEINE-RICH SECRETORY PROTEIN-RELATED"/>
    <property type="match status" value="1"/>
</dbReference>
<dbReference type="Gene3D" id="3.40.33.10">
    <property type="entry name" value="CAP"/>
    <property type="match status" value="1"/>
</dbReference>
<reference evidence="3" key="1">
    <citation type="submission" date="2017-03" db="EMBL/GenBank/DDBJ databases">
        <authorList>
            <person name="QRISCLOUD D."/>
        </authorList>
    </citation>
    <scope>NUCLEOTIDE SEQUENCE</scope>
</reference>
<dbReference type="Pfam" id="PF00188">
    <property type="entry name" value="CAP"/>
    <property type="match status" value="1"/>
</dbReference>
<dbReference type="SMART" id="SM00198">
    <property type="entry name" value="SCP"/>
    <property type="match status" value="1"/>
</dbReference>
<evidence type="ECO:0000256" key="1">
    <source>
        <dbReference type="SAM" id="SignalP"/>
    </source>
</evidence>
<dbReference type="EMBL" id="HAGP01000090">
    <property type="protein sequence ID" value="SMD30027.1"/>
    <property type="molecule type" value="Transcribed_RNA"/>
</dbReference>
<reference evidence="3" key="2">
    <citation type="submission" date="2019-04" db="EMBL/GenBank/DDBJ databases">
        <title>Unravelling the molecular evolution of spider venoms.</title>
        <authorList>
            <person name="Pineda S."/>
        </authorList>
    </citation>
    <scope>NUCLEOTIDE SEQUENCE</scope>
</reference>
<evidence type="ECO:0000259" key="2">
    <source>
        <dbReference type="SMART" id="SM00198"/>
    </source>
</evidence>
<keyword evidence="1" id="KW-0732">Signal</keyword>
<sequence length="419" mass="46715">MMYIIIGIVALVLPISTVSDKPCPAKYRRISLEHSFCKPSNSSCKIVFKGVSEQEKELILNIHNTFRNKVAMGQETRAGGLPAAANMHAFTWDDELAAIAQKWAEQCIYKHDCKECRATKGFSVGQNLGFKWYSCPPGNCNIRSADWTGKATDFYEKEINDYSKELVKKHPYNYHKTIGHTTQVIWARTHKIGCGFSSFEGEDDGRPGIIQIYACNYGPSGNLRDFPVYLEGSPCSRCPENSCCGASCNKDFPGLCFISGNAPLEPQPSGLLYFCNFQKDGESCEFDSEGAGRWKLFETSGGTFLSVVVQPGKSSTVRFRPVIKVKRGSCMTIYLRKGPNVFGDQENSNIEIEIEHNGQKNTESVWTYPSKNFIKSPIQMKYDGEIKFALKMSVPANAAAQFLDLYQIEISEAGCQRGK</sequence>
<dbReference type="PRINTS" id="PR00838">
    <property type="entry name" value="V5ALLERGEN"/>
</dbReference>
<dbReference type="GO" id="GO:0005576">
    <property type="term" value="C:extracellular region"/>
    <property type="evidence" value="ECO:0007669"/>
    <property type="project" value="InterPro"/>
</dbReference>
<protein>
    <submittedName>
        <fullName evidence="3">U22-Theriditoxin-Lha1c_1</fullName>
    </submittedName>
</protein>
<name>A0A482Z8E0_LATHA</name>
<dbReference type="PROSITE" id="PS01010">
    <property type="entry name" value="CRISP_2"/>
    <property type="match status" value="1"/>
</dbReference>
<proteinExistence type="predicted"/>
<dbReference type="PRINTS" id="PR00837">
    <property type="entry name" value="V5TPXLIKE"/>
</dbReference>
<feature type="signal peptide" evidence="1">
    <location>
        <begin position="1"/>
        <end position="19"/>
    </location>
</feature>
<feature type="domain" description="SCP" evidence="2">
    <location>
        <begin position="54"/>
        <end position="225"/>
    </location>
</feature>
<dbReference type="InterPro" id="IPR035940">
    <property type="entry name" value="CAP_sf"/>
</dbReference>
<dbReference type="InterPro" id="IPR002413">
    <property type="entry name" value="V5_allergen-like"/>
</dbReference>
<dbReference type="InterPro" id="IPR014044">
    <property type="entry name" value="CAP_dom"/>
</dbReference>
<dbReference type="CDD" id="cd05380">
    <property type="entry name" value="CAP_euk"/>
    <property type="match status" value="1"/>
</dbReference>
<accession>A0A482Z8E0</accession>
<dbReference type="InterPro" id="IPR001283">
    <property type="entry name" value="CRISP-related"/>
</dbReference>
<dbReference type="SUPFAM" id="SSF55797">
    <property type="entry name" value="PR-1-like"/>
    <property type="match status" value="1"/>
</dbReference>
<dbReference type="InterPro" id="IPR018244">
    <property type="entry name" value="Allrgn_V5/Tpx1_CS"/>
</dbReference>